<protein>
    <submittedName>
        <fullName evidence="1">Uncharacterized protein</fullName>
    </submittedName>
</protein>
<keyword evidence="2" id="KW-1185">Reference proteome</keyword>
<reference evidence="1 2" key="1">
    <citation type="journal article" date="2018" name="Front. Plant Sci.">
        <title>Red Clover (Trifolium pratense) and Zigzag Clover (T. medium) - A Picture of Genomic Similarities and Differences.</title>
        <authorList>
            <person name="Dluhosova J."/>
            <person name="Istvanek J."/>
            <person name="Nedelnik J."/>
            <person name="Repkova J."/>
        </authorList>
    </citation>
    <scope>NUCLEOTIDE SEQUENCE [LARGE SCALE GENOMIC DNA]</scope>
    <source>
        <strain evidence="2">cv. 10/8</strain>
        <tissue evidence="1">Leaf</tissue>
    </source>
</reference>
<feature type="non-terminal residue" evidence="1">
    <location>
        <position position="135"/>
    </location>
</feature>
<proteinExistence type="predicted"/>
<evidence type="ECO:0000313" key="1">
    <source>
        <dbReference type="EMBL" id="MCH92801.1"/>
    </source>
</evidence>
<comment type="caution">
    <text evidence="1">The sequence shown here is derived from an EMBL/GenBank/DDBJ whole genome shotgun (WGS) entry which is preliminary data.</text>
</comment>
<sequence>MDEDQAQPEPSNLIPQLDYSCIADEPRHIVSTFAESEEFPEDLFTDIQTPPTEDWEIAFQQMDYRMPFTDLETAVFRHLRVSLFKMFEEFVRGFKEKYYGVRPITTNGWKSIVYRGPKKDDYESSGHSCGRGLCE</sequence>
<dbReference type="Proteomes" id="UP000265520">
    <property type="component" value="Unassembled WGS sequence"/>
</dbReference>
<name>A0A392MZ61_9FABA</name>
<organism evidence="1 2">
    <name type="scientific">Trifolium medium</name>
    <dbReference type="NCBI Taxonomy" id="97028"/>
    <lineage>
        <taxon>Eukaryota</taxon>
        <taxon>Viridiplantae</taxon>
        <taxon>Streptophyta</taxon>
        <taxon>Embryophyta</taxon>
        <taxon>Tracheophyta</taxon>
        <taxon>Spermatophyta</taxon>
        <taxon>Magnoliopsida</taxon>
        <taxon>eudicotyledons</taxon>
        <taxon>Gunneridae</taxon>
        <taxon>Pentapetalae</taxon>
        <taxon>rosids</taxon>
        <taxon>fabids</taxon>
        <taxon>Fabales</taxon>
        <taxon>Fabaceae</taxon>
        <taxon>Papilionoideae</taxon>
        <taxon>50 kb inversion clade</taxon>
        <taxon>NPAAA clade</taxon>
        <taxon>Hologalegina</taxon>
        <taxon>IRL clade</taxon>
        <taxon>Trifolieae</taxon>
        <taxon>Trifolium</taxon>
    </lineage>
</organism>
<accession>A0A392MZ61</accession>
<evidence type="ECO:0000313" key="2">
    <source>
        <dbReference type="Proteomes" id="UP000265520"/>
    </source>
</evidence>
<dbReference type="AlphaFoldDB" id="A0A392MZ61"/>
<dbReference type="EMBL" id="LXQA010023487">
    <property type="protein sequence ID" value="MCH92801.1"/>
    <property type="molecule type" value="Genomic_DNA"/>
</dbReference>